<dbReference type="AlphaFoldDB" id="A0AAN6DH84"/>
<keyword evidence="9" id="KW-0539">Nucleus</keyword>
<evidence type="ECO:0000259" key="15">
    <source>
        <dbReference type="PROSITE" id="PS51194"/>
    </source>
</evidence>
<feature type="domain" description="Helicase C-terminal" evidence="15">
    <location>
        <begin position="739"/>
        <end position="888"/>
    </location>
</feature>
<dbReference type="Pfam" id="PF09382">
    <property type="entry name" value="RQC"/>
    <property type="match status" value="1"/>
</dbReference>
<protein>
    <recommendedName>
        <fullName evidence="11">DNA 3'-5' helicase</fullName>
        <ecNumber evidence="11">5.6.2.4</ecNumber>
    </recommendedName>
</protein>
<feature type="region of interest" description="Disordered" evidence="12">
    <location>
        <begin position="471"/>
        <end position="491"/>
    </location>
</feature>
<feature type="region of interest" description="Disordered" evidence="12">
    <location>
        <begin position="1205"/>
        <end position="1279"/>
    </location>
</feature>
<keyword evidence="4" id="KW-0378">Hydrolase</keyword>
<evidence type="ECO:0000259" key="14">
    <source>
        <dbReference type="PROSITE" id="PS51192"/>
    </source>
</evidence>
<name>A0AAN6DH84_PICAN</name>
<dbReference type="InterPro" id="IPR044876">
    <property type="entry name" value="HRDC_dom_sf"/>
</dbReference>
<dbReference type="Proteomes" id="UP001196530">
    <property type="component" value="Unassembled WGS sequence"/>
</dbReference>
<dbReference type="GO" id="GO:0009378">
    <property type="term" value="F:four-way junction helicase activity"/>
    <property type="evidence" value="ECO:0007669"/>
    <property type="project" value="TreeGrafter"/>
</dbReference>
<dbReference type="SMART" id="SM00490">
    <property type="entry name" value="HELICc"/>
    <property type="match status" value="1"/>
</dbReference>
<dbReference type="Pfam" id="PF11408">
    <property type="entry name" value="Helicase_Sgs1"/>
    <property type="match status" value="1"/>
</dbReference>
<dbReference type="FunFam" id="3.40.50.300:FF:000340">
    <property type="entry name" value="Bloom syndrome, RecQ helicase"/>
    <property type="match status" value="1"/>
</dbReference>
<keyword evidence="8" id="KW-0413">Isomerase</keyword>
<keyword evidence="3" id="KW-0547">Nucleotide-binding</keyword>
<comment type="similarity">
    <text evidence="2">Belongs to the helicase family. RecQ subfamily.</text>
</comment>
<dbReference type="SUPFAM" id="SSF47819">
    <property type="entry name" value="HRDC-like"/>
    <property type="match status" value="1"/>
</dbReference>
<evidence type="ECO:0000256" key="3">
    <source>
        <dbReference type="ARBA" id="ARBA00022741"/>
    </source>
</evidence>
<comment type="subcellular location">
    <subcellularLocation>
        <location evidence="1">Nucleus</location>
    </subcellularLocation>
</comment>
<dbReference type="InterPro" id="IPR004589">
    <property type="entry name" value="DNA_helicase_ATP-dep_RecQ"/>
</dbReference>
<dbReference type="EC" id="5.6.2.4" evidence="11"/>
<dbReference type="GO" id="GO:0016787">
    <property type="term" value="F:hydrolase activity"/>
    <property type="evidence" value="ECO:0007669"/>
    <property type="project" value="UniProtKB-KW"/>
</dbReference>
<dbReference type="GO" id="GO:0031573">
    <property type="term" value="P:mitotic intra-S DNA damage checkpoint signaling"/>
    <property type="evidence" value="ECO:0007669"/>
    <property type="project" value="UniProtKB-ARBA"/>
</dbReference>
<dbReference type="InterPro" id="IPR002121">
    <property type="entry name" value="HRDC_dom"/>
</dbReference>
<dbReference type="GO" id="GO:0000729">
    <property type="term" value="P:DNA double-strand break processing"/>
    <property type="evidence" value="ECO:0007669"/>
    <property type="project" value="UniProtKB-ARBA"/>
</dbReference>
<dbReference type="InterPro" id="IPR001650">
    <property type="entry name" value="Helicase_C-like"/>
</dbReference>
<evidence type="ECO:0000256" key="2">
    <source>
        <dbReference type="ARBA" id="ARBA00005446"/>
    </source>
</evidence>
<dbReference type="GO" id="GO:0006260">
    <property type="term" value="P:DNA replication"/>
    <property type="evidence" value="ECO:0007669"/>
    <property type="project" value="InterPro"/>
</dbReference>
<dbReference type="SUPFAM" id="SSF52540">
    <property type="entry name" value="P-loop containing nucleoside triphosphate hydrolases"/>
    <property type="match status" value="2"/>
</dbReference>
<reference evidence="16" key="1">
    <citation type="journal article" date="2021" name="G3 (Bethesda)">
        <title>Genomic diversity, chromosomal rearrangements, and interspecies hybridization in the ogataea polymorpha species complex.</title>
        <authorList>
            <person name="Hanson S.J."/>
            <person name="Cinneide E.O."/>
            <person name="Salzberg L.I."/>
            <person name="Wolfe K.H."/>
            <person name="McGowan J."/>
            <person name="Fitzpatrick D.A."/>
            <person name="Matlin K."/>
        </authorList>
    </citation>
    <scope>NUCLEOTIDE SEQUENCE</scope>
    <source>
        <strain evidence="16">61-244</strain>
    </source>
</reference>
<dbReference type="InterPro" id="IPR010997">
    <property type="entry name" value="HRDC-like_sf"/>
</dbReference>
<feature type="domain" description="HRDC" evidence="13">
    <location>
        <begin position="1095"/>
        <end position="1175"/>
    </location>
</feature>
<dbReference type="InterPro" id="IPR027417">
    <property type="entry name" value="P-loop_NTPase"/>
</dbReference>
<feature type="compositionally biased region" description="Low complexity" evidence="12">
    <location>
        <begin position="1221"/>
        <end position="1231"/>
    </location>
</feature>
<dbReference type="EMBL" id="JAHLUX010000004">
    <property type="protein sequence ID" value="KAG7819552.1"/>
    <property type="molecule type" value="Genomic_DNA"/>
</dbReference>
<evidence type="ECO:0000259" key="13">
    <source>
        <dbReference type="PROSITE" id="PS50967"/>
    </source>
</evidence>
<dbReference type="GO" id="GO:0005634">
    <property type="term" value="C:nucleus"/>
    <property type="evidence" value="ECO:0007669"/>
    <property type="project" value="UniProtKB-SubCell"/>
</dbReference>
<dbReference type="PROSITE" id="PS51192">
    <property type="entry name" value="HELICASE_ATP_BIND_1"/>
    <property type="match status" value="1"/>
</dbReference>
<feature type="compositionally biased region" description="Polar residues" evidence="12">
    <location>
        <begin position="1205"/>
        <end position="1220"/>
    </location>
</feature>
<evidence type="ECO:0000256" key="1">
    <source>
        <dbReference type="ARBA" id="ARBA00004123"/>
    </source>
</evidence>
<evidence type="ECO:0000256" key="7">
    <source>
        <dbReference type="ARBA" id="ARBA00023125"/>
    </source>
</evidence>
<dbReference type="GO" id="GO:0003677">
    <property type="term" value="F:DNA binding"/>
    <property type="evidence" value="ECO:0007669"/>
    <property type="project" value="UniProtKB-KW"/>
</dbReference>
<evidence type="ECO:0000313" key="17">
    <source>
        <dbReference type="Proteomes" id="UP001196530"/>
    </source>
</evidence>
<dbReference type="Gene3D" id="1.10.150.80">
    <property type="entry name" value="HRDC domain"/>
    <property type="match status" value="1"/>
</dbReference>
<evidence type="ECO:0000256" key="5">
    <source>
        <dbReference type="ARBA" id="ARBA00022806"/>
    </source>
</evidence>
<dbReference type="CDD" id="cd17920">
    <property type="entry name" value="DEXHc_RecQ"/>
    <property type="match status" value="1"/>
</dbReference>
<dbReference type="Pfam" id="PF00271">
    <property type="entry name" value="Helicase_C"/>
    <property type="match status" value="1"/>
</dbReference>
<proteinExistence type="inferred from homology"/>
<dbReference type="FunFam" id="3.40.50.300:FF:000296">
    <property type="entry name" value="ATP-dependent DNA helicase RecQ"/>
    <property type="match status" value="1"/>
</dbReference>
<organism evidence="16 17">
    <name type="scientific">Pichia angusta</name>
    <name type="common">Yeast</name>
    <name type="synonym">Hansenula polymorpha</name>
    <dbReference type="NCBI Taxonomy" id="870730"/>
    <lineage>
        <taxon>Eukaryota</taxon>
        <taxon>Fungi</taxon>
        <taxon>Dikarya</taxon>
        <taxon>Ascomycota</taxon>
        <taxon>Saccharomycotina</taxon>
        <taxon>Pichiomycetes</taxon>
        <taxon>Pichiales</taxon>
        <taxon>Pichiaceae</taxon>
        <taxon>Ogataea</taxon>
    </lineage>
</organism>
<dbReference type="Gene3D" id="1.10.10.10">
    <property type="entry name" value="Winged helix-like DNA-binding domain superfamily/Winged helix DNA-binding domain"/>
    <property type="match status" value="1"/>
</dbReference>
<dbReference type="GO" id="GO:0000724">
    <property type="term" value="P:double-strand break repair via homologous recombination"/>
    <property type="evidence" value="ECO:0007669"/>
    <property type="project" value="TreeGrafter"/>
</dbReference>
<dbReference type="GeneID" id="66126277"/>
<dbReference type="SMART" id="SM00487">
    <property type="entry name" value="DEXDc"/>
    <property type="match status" value="1"/>
</dbReference>
<feature type="region of interest" description="Disordered" evidence="12">
    <location>
        <begin position="311"/>
        <end position="339"/>
    </location>
</feature>
<keyword evidence="6" id="KW-0067">ATP-binding</keyword>
<comment type="caution">
    <text evidence="16">The sequence shown here is derived from an EMBL/GenBank/DDBJ whole genome shotgun (WGS) entry which is preliminary data.</text>
</comment>
<feature type="region of interest" description="Disordered" evidence="12">
    <location>
        <begin position="119"/>
        <end position="139"/>
    </location>
</feature>
<dbReference type="PROSITE" id="PS51194">
    <property type="entry name" value="HELICASE_CTER"/>
    <property type="match status" value="1"/>
</dbReference>
<evidence type="ECO:0000256" key="6">
    <source>
        <dbReference type="ARBA" id="ARBA00022840"/>
    </source>
</evidence>
<dbReference type="InterPro" id="IPR036388">
    <property type="entry name" value="WH-like_DNA-bd_sf"/>
</dbReference>
<sequence>MLLNITDHLKWLSETRPQIPPTIQFPSLTPDQLQEHIRKSAAPDVARESVALPPRINNATQSRVLVRASTVTPETLHEMSGIMARKADSVRQRSLGSSQNSVGLIDLTNERVAAARKRANEAAGSSFSKRPRINDDDEFSDDDEIEAILANRHSSNSTTKSVPREDGHLAFAELSKMVENVNLMNSDARELIRLQFSLMAQMDSLSSLLRQNISVDESTSISEDDKRRRRGQLAHDIQQSQAVCNQTRLQIQHFCMNKIGKRLDGDISSEIDTTVMPFTSTAYTAKTTTQFIPTREEEINQTPSTINATHQSTFPSPSFKVPPVPLTSASEREERRNSQLDIEDSFNCDSDEPEVISTQEKAELDQFIVNDYISGDDESYKEDDIEDIENTELGDVPDSPEIEDVEEGIEHMEIVQDNAILLDSPPDEFSEEETGNDYFTQLNEERELDVIDLEDEQFWDSDAENEIFDRRNEQSKRAEPQQQVSQHSDSDIEELTNVNPDAYKKFMGKFEWTTEVYSVLRNTFKLPSFRENQLEAINATLSGEDVFVLMPTGGGKSLCYQLPALVKSGSTSGTTIVISPLISLMQDQVHHLLQNQIKAAMINSKSSASQRKQTFDLFVNGFLDLVYLSPEMISASGMVRNAIATLYRKKMLARVVVDEAHCVSSWGHDFRPDYKALSYFKTEYPDIPMMALTATANEHVRMDIIHNLNLKHPKFFKQSFNRSNLYYEVLPKKKTVVEEIAQLINRKYKNMTGIIYCHSKNSCEQTASRLADYGIKCDFYHAGMTQDDRQRVQLGWQSNEIQVICATIAFGMGIDKPDVRFVIHLTLPRNLEGYYQETGRAGRDGKHSDCIMFYSMRDARTLQGMIMRDKELDRFNKEQHVNKLRQVTQYCENTTDCRRQQVLQYFNENFNRRDCHKQCDNCINGENFEVENRDMTVFAKDVINLVKTLNGENLTVIQCQDVFRGSKTAKIVNLGLHLNEYHGNGRELPKMEIERLFFHLLREGFLEEKSVMNAAGFATNYLVLGPKASAVLYRGKKVVIPFTRSKTPQLETPSLSRTANKENTAPQFLAASKFFSVGPPNSSKRSMKQVDPKLADHINKCYLKLREHRSLCSTHLNHSRDSTMASDTTLKDMAMKLPVTKIEYDRLDGMEKSQTQYFQKFERVLRALKQEREALMGSKSPELEVVSSSLPSQQDHKVVNQLSQLFYPESQNTTRKPSTASRSKSSSQRGGRSYRRGGARGGSRGGLRRSSKAGSRGNLRRTKVQPKQPSGSVIRTMRM</sequence>
<evidence type="ECO:0000256" key="4">
    <source>
        <dbReference type="ARBA" id="ARBA00022801"/>
    </source>
</evidence>
<dbReference type="InterPro" id="IPR014001">
    <property type="entry name" value="Helicase_ATP-bd"/>
</dbReference>
<evidence type="ECO:0000256" key="12">
    <source>
        <dbReference type="SAM" id="MobiDB-lite"/>
    </source>
</evidence>
<dbReference type="InterPro" id="IPR022758">
    <property type="entry name" value="Helicase_Sgs1"/>
</dbReference>
<feature type="domain" description="Helicase ATP-binding" evidence="14">
    <location>
        <begin position="537"/>
        <end position="714"/>
    </location>
</feature>
<evidence type="ECO:0000313" key="16">
    <source>
        <dbReference type="EMBL" id="KAG7819552.1"/>
    </source>
</evidence>
<dbReference type="GO" id="GO:0043138">
    <property type="term" value="F:3'-5' DNA helicase activity"/>
    <property type="evidence" value="ECO:0007669"/>
    <property type="project" value="UniProtKB-EC"/>
</dbReference>
<dbReference type="SMART" id="SM00956">
    <property type="entry name" value="RQC"/>
    <property type="match status" value="1"/>
</dbReference>
<gene>
    <name evidence="16" type="ORF">KL928_002226</name>
</gene>
<evidence type="ECO:0000256" key="9">
    <source>
        <dbReference type="ARBA" id="ARBA00023242"/>
    </source>
</evidence>
<dbReference type="GO" id="GO:0031422">
    <property type="term" value="C:RecQ family helicase-topoisomerase III complex"/>
    <property type="evidence" value="ECO:0007669"/>
    <property type="project" value="UniProtKB-ARBA"/>
</dbReference>
<evidence type="ECO:0000256" key="11">
    <source>
        <dbReference type="ARBA" id="ARBA00034808"/>
    </source>
</evidence>
<dbReference type="CDD" id="cd18794">
    <property type="entry name" value="SF2_C_RecQ"/>
    <property type="match status" value="1"/>
</dbReference>
<dbReference type="PROSITE" id="PS50967">
    <property type="entry name" value="HRDC"/>
    <property type="match status" value="1"/>
</dbReference>
<evidence type="ECO:0000256" key="8">
    <source>
        <dbReference type="ARBA" id="ARBA00023235"/>
    </source>
</evidence>
<dbReference type="GO" id="GO:0006312">
    <property type="term" value="P:mitotic recombination"/>
    <property type="evidence" value="ECO:0007669"/>
    <property type="project" value="UniProtKB-ARBA"/>
</dbReference>
<dbReference type="InterPro" id="IPR018982">
    <property type="entry name" value="RQC_domain"/>
</dbReference>
<keyword evidence="5" id="KW-0347">Helicase</keyword>
<dbReference type="GO" id="GO:0005737">
    <property type="term" value="C:cytoplasm"/>
    <property type="evidence" value="ECO:0007669"/>
    <property type="project" value="TreeGrafter"/>
</dbReference>
<dbReference type="Pfam" id="PF00270">
    <property type="entry name" value="DEAD"/>
    <property type="match status" value="1"/>
</dbReference>
<dbReference type="NCBIfam" id="TIGR00614">
    <property type="entry name" value="recQ_fam"/>
    <property type="match status" value="1"/>
</dbReference>
<accession>A0AAN6DH84</accession>
<dbReference type="Pfam" id="PF16124">
    <property type="entry name" value="RecQ_Zn_bind"/>
    <property type="match status" value="1"/>
</dbReference>
<dbReference type="PROSITE" id="PS00690">
    <property type="entry name" value="DEAH_ATP_HELICASE"/>
    <property type="match status" value="1"/>
</dbReference>
<dbReference type="GO" id="GO:0005524">
    <property type="term" value="F:ATP binding"/>
    <property type="evidence" value="ECO:0007669"/>
    <property type="project" value="UniProtKB-KW"/>
</dbReference>
<dbReference type="RefSeq" id="XP_043060431.1">
    <property type="nucleotide sequence ID" value="XM_043202679.1"/>
</dbReference>
<evidence type="ECO:0000256" key="10">
    <source>
        <dbReference type="ARBA" id="ARBA00034617"/>
    </source>
</evidence>
<dbReference type="PANTHER" id="PTHR13710:SF153">
    <property type="entry name" value="RECQ-LIKE DNA HELICASE BLM"/>
    <property type="match status" value="1"/>
</dbReference>
<dbReference type="InterPro" id="IPR011545">
    <property type="entry name" value="DEAD/DEAH_box_helicase_dom"/>
</dbReference>
<dbReference type="InterPro" id="IPR032284">
    <property type="entry name" value="RecQ_Zn-bd"/>
</dbReference>
<comment type="catalytic activity">
    <reaction evidence="10">
        <text>Couples ATP hydrolysis with the unwinding of duplex DNA by translocating in the 3'-5' direction.</text>
        <dbReference type="EC" id="5.6.2.4"/>
    </reaction>
</comment>
<keyword evidence="7" id="KW-0238">DNA-binding</keyword>
<dbReference type="Gene3D" id="3.40.50.300">
    <property type="entry name" value="P-loop containing nucleotide triphosphate hydrolases"/>
    <property type="match status" value="2"/>
</dbReference>
<dbReference type="InterPro" id="IPR002464">
    <property type="entry name" value="DNA/RNA_helicase_DEAH_CS"/>
</dbReference>
<dbReference type="PANTHER" id="PTHR13710">
    <property type="entry name" value="DNA HELICASE RECQ FAMILY MEMBER"/>
    <property type="match status" value="1"/>
</dbReference>